<organism evidence="1 2">
    <name type="scientific">Pseudomonas maioricensis</name>
    <dbReference type="NCBI Taxonomy" id="1766623"/>
    <lineage>
        <taxon>Bacteria</taxon>
        <taxon>Pseudomonadati</taxon>
        <taxon>Pseudomonadota</taxon>
        <taxon>Gammaproteobacteria</taxon>
        <taxon>Pseudomonadales</taxon>
        <taxon>Pseudomonadaceae</taxon>
        <taxon>Pseudomonas</taxon>
    </lineage>
</organism>
<evidence type="ECO:0000313" key="1">
    <source>
        <dbReference type="EMBL" id="MCI8211972.1"/>
    </source>
</evidence>
<proteinExistence type="predicted"/>
<evidence type="ECO:0000313" key="2">
    <source>
        <dbReference type="Proteomes" id="UP001320513"/>
    </source>
</evidence>
<protein>
    <submittedName>
        <fullName evidence="1">Uncharacterized protein</fullName>
    </submittedName>
</protein>
<reference evidence="1 2" key="1">
    <citation type="submission" date="2015-12" db="EMBL/GenBank/DDBJ databases">
        <title>Phylogenomics in the description of a new species in the Pseudomonas syringae group.</title>
        <authorList>
            <person name="Busquets A."/>
            <person name="Gomila M."/>
            <person name="Beiki F."/>
            <person name="Rahimian H."/>
            <person name="Mulet M."/>
            <person name="Sanchez D."/>
            <person name="Garcia-Valdes E."/>
            <person name="Lalucat J."/>
        </authorList>
    </citation>
    <scope>NUCLEOTIDE SEQUENCE [LARGE SCALE GENOMIC DNA]</scope>
    <source>
        <strain evidence="1 2">S25</strain>
    </source>
</reference>
<keyword evidence="2" id="KW-1185">Reference proteome</keyword>
<sequence length="107" mass="11858">MSQIFEKNSNIICALIDLNDGNAEDAIFDMLLESGAAKNWSYKVFWATSNRSSKIITLCKTLSTSGKVKILIEIPEDLLNIRKEQASAAGFTQYTVSTGNSHAMIYF</sequence>
<dbReference type="EMBL" id="LOHG01000015">
    <property type="protein sequence ID" value="MCI8211972.1"/>
    <property type="molecule type" value="Genomic_DNA"/>
</dbReference>
<accession>A0ABS9ZNW0</accession>
<comment type="caution">
    <text evidence="1">The sequence shown here is derived from an EMBL/GenBank/DDBJ whole genome shotgun (WGS) entry which is preliminary data.</text>
</comment>
<dbReference type="RefSeq" id="WP_243248048.1">
    <property type="nucleotide sequence ID" value="NZ_LOHG01000015.1"/>
</dbReference>
<name>A0ABS9ZNW0_9PSED</name>
<gene>
    <name evidence="1" type="ORF">AUC61_20780</name>
</gene>
<dbReference type="Proteomes" id="UP001320513">
    <property type="component" value="Unassembled WGS sequence"/>
</dbReference>